<name>A0A0A9FJV8_ARUDO</name>
<sequence>MKSEYEKLVSRIENADEGSLVRRGDGEFAEFLGAERRNHPTIIKVETKLLITRVLWDMFANNPKVVLDAMCLLGFDDEVHSGFVQAPQFYGALKDDPFGNQMEVLFKKLAFGIAMG</sequence>
<evidence type="ECO:0000313" key="1">
    <source>
        <dbReference type="EMBL" id="JAE08558.1"/>
    </source>
</evidence>
<organism evidence="1">
    <name type="scientific">Arundo donax</name>
    <name type="common">Giant reed</name>
    <name type="synonym">Donax arundinaceus</name>
    <dbReference type="NCBI Taxonomy" id="35708"/>
    <lineage>
        <taxon>Eukaryota</taxon>
        <taxon>Viridiplantae</taxon>
        <taxon>Streptophyta</taxon>
        <taxon>Embryophyta</taxon>
        <taxon>Tracheophyta</taxon>
        <taxon>Spermatophyta</taxon>
        <taxon>Magnoliopsida</taxon>
        <taxon>Liliopsida</taxon>
        <taxon>Poales</taxon>
        <taxon>Poaceae</taxon>
        <taxon>PACMAD clade</taxon>
        <taxon>Arundinoideae</taxon>
        <taxon>Arundineae</taxon>
        <taxon>Arundo</taxon>
    </lineage>
</organism>
<accession>A0A0A9FJV8</accession>
<dbReference type="EMBL" id="GBRH01189338">
    <property type="protein sequence ID" value="JAE08558.1"/>
    <property type="molecule type" value="Transcribed_RNA"/>
</dbReference>
<proteinExistence type="predicted"/>
<dbReference type="AlphaFoldDB" id="A0A0A9FJV8"/>
<reference evidence="1" key="1">
    <citation type="submission" date="2014-09" db="EMBL/GenBank/DDBJ databases">
        <authorList>
            <person name="Magalhaes I.L.F."/>
            <person name="Oliveira U."/>
            <person name="Santos F.R."/>
            <person name="Vidigal T.H.D.A."/>
            <person name="Brescovit A.D."/>
            <person name="Santos A.J."/>
        </authorList>
    </citation>
    <scope>NUCLEOTIDE SEQUENCE</scope>
    <source>
        <tissue evidence="1">Shoot tissue taken approximately 20 cm above the soil surface</tissue>
    </source>
</reference>
<reference evidence="1" key="2">
    <citation type="journal article" date="2015" name="Data Brief">
        <title>Shoot transcriptome of the giant reed, Arundo donax.</title>
        <authorList>
            <person name="Barrero R.A."/>
            <person name="Guerrero F.D."/>
            <person name="Moolhuijzen P."/>
            <person name="Goolsby J.A."/>
            <person name="Tidwell J."/>
            <person name="Bellgard S.E."/>
            <person name="Bellgard M.I."/>
        </authorList>
    </citation>
    <scope>NUCLEOTIDE SEQUENCE</scope>
    <source>
        <tissue evidence="1">Shoot tissue taken approximately 20 cm above the soil surface</tissue>
    </source>
</reference>
<protein>
    <submittedName>
        <fullName evidence="1">Uncharacterized protein</fullName>
    </submittedName>
</protein>
<dbReference type="PANTHER" id="PTHR13301">
    <property type="entry name" value="X-BOX TRANSCRIPTION FACTOR-RELATED"/>
    <property type="match status" value="1"/>
</dbReference>